<accession>A0A212LMT5</accession>
<proteinExistence type="inferred from homology"/>
<feature type="transmembrane region" description="Helical" evidence="8">
    <location>
        <begin position="415"/>
        <end position="436"/>
    </location>
</feature>
<feature type="transmembrane region" description="Helical" evidence="8">
    <location>
        <begin position="100"/>
        <end position="119"/>
    </location>
</feature>
<feature type="transmembrane region" description="Helical" evidence="8">
    <location>
        <begin position="239"/>
        <end position="263"/>
    </location>
</feature>
<dbReference type="RefSeq" id="WP_075757571.1">
    <property type="nucleotide sequence ID" value="NZ_LT608335.1"/>
</dbReference>
<evidence type="ECO:0000256" key="1">
    <source>
        <dbReference type="ARBA" id="ARBA00004651"/>
    </source>
</evidence>
<dbReference type="GO" id="GO:0015295">
    <property type="term" value="F:solute:proton symporter activity"/>
    <property type="evidence" value="ECO:0007669"/>
    <property type="project" value="TreeGrafter"/>
</dbReference>
<feature type="transmembrane region" description="Helical" evidence="8">
    <location>
        <begin position="502"/>
        <end position="525"/>
    </location>
</feature>
<feature type="transmembrane region" description="Helical" evidence="8">
    <location>
        <begin position="334"/>
        <end position="353"/>
    </location>
</feature>
<sequence>METLVFTLLPVAVILAMLIIWKQAADISGIVGWLVISVVAYFVFQTSVEVILRSTAAGFIRSFAVSLIVATSLLQMAFMEQTGALKRIIIFIKTIASENRAIQIMLINIGFGTLMVSVGATPVSLLPPILLAMGYSTQVAIALPAIGYDSLCTYALLGAPIVVFVDIANSFFGKGHEITLAQAGMAFYMFLPVVSTLIGLCMLWIVGRWQGIREGLFPCLLTGAVIGVVSYFSNKYDNLVVLTGVLCGIAVIIAMVMLLLALGKKVFDKSKLSAEEIAYERQYSLWRALTPWIILVAFILILNVPKDMFNFLYRVVKLPVAGITADGSAIDTRALWNAYTWIFVSTIMSIPFIRPTGEQIKSTLRIWWKRAPRPVFSAAIFFSIGEIMNMSGYSMVTGKFETASMVKVLADYSAFYFQDAYGAVVAFIGLFGGFITGSEASTIAMFGKYTMTTAKNLDMSLVGTIIITAGLAFGGGLASMISPAKLQNAAASIDKLGQENQIIRTAFIFSLIMTLVTSLFVLLLLKVAV</sequence>
<dbReference type="GO" id="GO:0005886">
    <property type="term" value="C:plasma membrane"/>
    <property type="evidence" value="ECO:0007669"/>
    <property type="project" value="UniProtKB-SubCell"/>
</dbReference>
<evidence type="ECO:0000256" key="6">
    <source>
        <dbReference type="ARBA" id="ARBA00022989"/>
    </source>
</evidence>
<feature type="transmembrane region" description="Helical" evidence="8">
    <location>
        <begin position="374"/>
        <end position="395"/>
    </location>
</feature>
<evidence type="ECO:0000256" key="4">
    <source>
        <dbReference type="ARBA" id="ARBA00022475"/>
    </source>
</evidence>
<evidence type="ECO:0000256" key="5">
    <source>
        <dbReference type="ARBA" id="ARBA00022692"/>
    </source>
</evidence>
<reference evidence="9" key="1">
    <citation type="submission" date="2016-08" db="EMBL/GenBank/DDBJ databases">
        <authorList>
            <person name="Seilhamer J.J."/>
        </authorList>
    </citation>
    <scope>NUCLEOTIDE SEQUENCE</scope>
    <source>
        <strain evidence="9">86</strain>
    </source>
</reference>
<comment type="similarity">
    <text evidence="2 8">Belongs to the lactate permease family.</text>
</comment>
<organism evidence="9">
    <name type="scientific">uncultured Sporomusa sp</name>
    <dbReference type="NCBI Taxonomy" id="307249"/>
    <lineage>
        <taxon>Bacteria</taxon>
        <taxon>Bacillati</taxon>
        <taxon>Bacillota</taxon>
        <taxon>Negativicutes</taxon>
        <taxon>Selenomonadales</taxon>
        <taxon>Sporomusaceae</taxon>
        <taxon>Sporomusa</taxon>
        <taxon>environmental samples</taxon>
    </lineage>
</organism>
<feature type="transmembrane region" description="Helical" evidence="8">
    <location>
        <begin position="6"/>
        <end position="24"/>
    </location>
</feature>
<dbReference type="GO" id="GO:0015129">
    <property type="term" value="F:lactate transmembrane transporter activity"/>
    <property type="evidence" value="ECO:0007669"/>
    <property type="project" value="UniProtKB-UniRule"/>
</dbReference>
<comment type="function">
    <text evidence="8">Uptake of L-lactate across the membrane. Can also transport D-lactate and glycolate.</text>
</comment>
<evidence type="ECO:0000256" key="3">
    <source>
        <dbReference type="ARBA" id="ARBA00022448"/>
    </source>
</evidence>
<dbReference type="PANTHER" id="PTHR30003">
    <property type="entry name" value="L-LACTATE PERMEASE"/>
    <property type="match status" value="1"/>
</dbReference>
<feature type="transmembrane region" description="Helical" evidence="8">
    <location>
        <begin position="284"/>
        <end position="304"/>
    </location>
</feature>
<keyword evidence="5 8" id="KW-0812">Transmembrane</keyword>
<feature type="transmembrane region" description="Helical" evidence="8">
    <location>
        <begin position="58"/>
        <end position="79"/>
    </location>
</feature>
<comment type="subcellular location">
    <subcellularLocation>
        <location evidence="1 8">Cell membrane</location>
        <topology evidence="1 8">Multi-pass membrane protein</topology>
    </subcellularLocation>
</comment>
<protein>
    <recommendedName>
        <fullName evidence="8">L-lactate permease</fullName>
    </recommendedName>
</protein>
<dbReference type="EMBL" id="FMJE01000002">
    <property type="protein sequence ID" value="SCM78844.1"/>
    <property type="molecule type" value="Genomic_DNA"/>
</dbReference>
<feature type="transmembrane region" description="Helical" evidence="8">
    <location>
        <begin position="31"/>
        <end position="52"/>
    </location>
</feature>
<keyword evidence="7 8" id="KW-0472">Membrane</keyword>
<evidence type="ECO:0000256" key="2">
    <source>
        <dbReference type="ARBA" id="ARBA00010100"/>
    </source>
</evidence>
<feature type="transmembrane region" description="Helical" evidence="8">
    <location>
        <begin position="457"/>
        <end position="482"/>
    </location>
</feature>
<feature type="transmembrane region" description="Helical" evidence="8">
    <location>
        <begin position="185"/>
        <end position="206"/>
    </location>
</feature>
<dbReference type="InterPro" id="IPR003804">
    <property type="entry name" value="Lactate_perm"/>
</dbReference>
<dbReference type="AlphaFoldDB" id="A0A212LMT5"/>
<gene>
    <name evidence="9" type="ORF">KL86SPO_20268</name>
</gene>
<evidence type="ECO:0000256" key="7">
    <source>
        <dbReference type="ARBA" id="ARBA00023136"/>
    </source>
</evidence>
<evidence type="ECO:0000256" key="8">
    <source>
        <dbReference type="RuleBase" id="RU365092"/>
    </source>
</evidence>
<keyword evidence="3 8" id="KW-0813">Transport</keyword>
<name>A0A212LMT5_9FIRM</name>
<keyword evidence="6 8" id="KW-1133">Transmembrane helix</keyword>
<dbReference type="PANTHER" id="PTHR30003:SF2">
    <property type="entry name" value="L-LACTATE PERMEASE"/>
    <property type="match status" value="1"/>
</dbReference>
<dbReference type="Pfam" id="PF02652">
    <property type="entry name" value="Lactate_perm"/>
    <property type="match status" value="1"/>
</dbReference>
<keyword evidence="4 8" id="KW-1003">Cell membrane</keyword>
<evidence type="ECO:0000313" key="9">
    <source>
        <dbReference type="EMBL" id="SCM78844.1"/>
    </source>
</evidence>